<dbReference type="RefSeq" id="WP_094860642.1">
    <property type="nucleotide sequence ID" value="NZ_NKYE01000001.1"/>
</dbReference>
<dbReference type="Pfam" id="PF12079">
    <property type="entry name" value="DUF3558"/>
    <property type="match status" value="1"/>
</dbReference>
<evidence type="ECO:0000256" key="2">
    <source>
        <dbReference type="SAM" id="SignalP"/>
    </source>
</evidence>
<protein>
    <recommendedName>
        <fullName evidence="5">DUF3558 domain-containing protein</fullName>
    </recommendedName>
</protein>
<dbReference type="PROSITE" id="PS51257">
    <property type="entry name" value="PROKAR_LIPOPROTEIN"/>
    <property type="match status" value="1"/>
</dbReference>
<accession>A0A263DBH4</accession>
<comment type="caution">
    <text evidence="3">The sequence shown here is derived from an EMBL/GenBank/DDBJ whole genome shotgun (WGS) entry which is preliminary data.</text>
</comment>
<feature type="chain" id="PRO_5039230380" description="DUF3558 domain-containing protein" evidence="2">
    <location>
        <begin position="26"/>
        <end position="208"/>
    </location>
</feature>
<sequence length="208" mass="21680">MRRHRTWGIFVGSVILLAGCSETQAGIPSPVPSPGPEQDTSAVPPASGSARAPVVANPLDATKFLEAPCSLLTEDQAREAGDLSDPRPDVANAQGPECEWREPNGGDLKLSFLTAGAGGLDGLYRSHEVKPLAYFEPVPDVAGYPGVFNDGAVDRRKRGSCSLSVGVRDDLLLTAVAGYDSPSPRYSNPCSAAQEVAEMAVGTMRGSA</sequence>
<dbReference type="InParanoid" id="A0A263DBH4"/>
<keyword evidence="2" id="KW-0732">Signal</keyword>
<dbReference type="OrthoDB" id="3625718at2"/>
<organism evidence="3 4">
    <name type="scientific">Amycolatopsis antarctica</name>
    <dbReference type="NCBI Taxonomy" id="1854586"/>
    <lineage>
        <taxon>Bacteria</taxon>
        <taxon>Bacillati</taxon>
        <taxon>Actinomycetota</taxon>
        <taxon>Actinomycetes</taxon>
        <taxon>Pseudonocardiales</taxon>
        <taxon>Pseudonocardiaceae</taxon>
        <taxon>Amycolatopsis</taxon>
    </lineage>
</organism>
<gene>
    <name evidence="3" type="ORF">CFN78_01185</name>
</gene>
<evidence type="ECO:0000313" key="4">
    <source>
        <dbReference type="Proteomes" id="UP000242444"/>
    </source>
</evidence>
<feature type="region of interest" description="Disordered" evidence="1">
    <location>
        <begin position="26"/>
        <end position="52"/>
    </location>
</feature>
<feature type="signal peptide" evidence="2">
    <location>
        <begin position="1"/>
        <end position="25"/>
    </location>
</feature>
<feature type="compositionally biased region" description="Basic and acidic residues" evidence="1">
    <location>
        <begin position="78"/>
        <end position="88"/>
    </location>
</feature>
<dbReference type="AlphaFoldDB" id="A0A263DBH4"/>
<evidence type="ECO:0000256" key="1">
    <source>
        <dbReference type="SAM" id="MobiDB-lite"/>
    </source>
</evidence>
<dbReference type="Proteomes" id="UP000242444">
    <property type="component" value="Unassembled WGS sequence"/>
</dbReference>
<keyword evidence="4" id="KW-1185">Reference proteome</keyword>
<dbReference type="InterPro" id="IPR024520">
    <property type="entry name" value="DUF3558"/>
</dbReference>
<dbReference type="EMBL" id="NKYE01000001">
    <property type="protein sequence ID" value="OZM74857.1"/>
    <property type="molecule type" value="Genomic_DNA"/>
</dbReference>
<proteinExistence type="predicted"/>
<evidence type="ECO:0000313" key="3">
    <source>
        <dbReference type="EMBL" id="OZM74857.1"/>
    </source>
</evidence>
<evidence type="ECO:0008006" key="5">
    <source>
        <dbReference type="Google" id="ProtNLM"/>
    </source>
</evidence>
<name>A0A263DBH4_9PSEU</name>
<reference evidence="3 4" key="1">
    <citation type="submission" date="2017-07" db="EMBL/GenBank/DDBJ databases">
        <title>Amycolatopsis antarcticus sp. nov., isolated from the surface of an Antarcticus brown macroalga.</title>
        <authorList>
            <person name="Wang J."/>
            <person name="Leiva S."/>
            <person name="Huang J."/>
            <person name="Huang Y."/>
        </authorList>
    </citation>
    <scope>NUCLEOTIDE SEQUENCE [LARGE SCALE GENOMIC DNA]</scope>
    <source>
        <strain evidence="3 4">AU-G6</strain>
    </source>
</reference>
<feature type="region of interest" description="Disordered" evidence="1">
    <location>
        <begin position="78"/>
        <end position="103"/>
    </location>
</feature>